<dbReference type="EMBL" id="VDEP01000304">
    <property type="protein sequence ID" value="KAA1109552.1"/>
    <property type="molecule type" value="Genomic_DNA"/>
</dbReference>
<evidence type="ECO:0000313" key="1">
    <source>
        <dbReference type="EMBL" id="KAA1109552.1"/>
    </source>
</evidence>
<organism evidence="1 2">
    <name type="scientific">Puccinia graminis f. sp. tritici</name>
    <dbReference type="NCBI Taxonomy" id="56615"/>
    <lineage>
        <taxon>Eukaryota</taxon>
        <taxon>Fungi</taxon>
        <taxon>Dikarya</taxon>
        <taxon>Basidiomycota</taxon>
        <taxon>Pucciniomycotina</taxon>
        <taxon>Pucciniomycetes</taxon>
        <taxon>Pucciniales</taxon>
        <taxon>Pucciniaceae</taxon>
        <taxon>Puccinia</taxon>
    </lineage>
</organism>
<dbReference type="Proteomes" id="UP000325313">
    <property type="component" value="Unassembled WGS sequence"/>
</dbReference>
<protein>
    <recommendedName>
        <fullName evidence="3">F-box domain-containing protein</fullName>
    </recommendedName>
</protein>
<comment type="caution">
    <text evidence="1">The sequence shown here is derived from an EMBL/GenBank/DDBJ whole genome shotgun (WGS) entry which is preliminary data.</text>
</comment>
<evidence type="ECO:0008006" key="3">
    <source>
        <dbReference type="Google" id="ProtNLM"/>
    </source>
</evidence>
<gene>
    <name evidence="1" type="ORF">PGTUg99_019952</name>
</gene>
<proteinExistence type="predicted"/>
<reference evidence="1 2" key="1">
    <citation type="submission" date="2019-05" db="EMBL/GenBank/DDBJ databases">
        <title>Emergence of the Ug99 lineage of the wheat stem rust pathogen through somatic hybridization.</title>
        <authorList>
            <person name="Li F."/>
            <person name="Upadhyaya N.M."/>
            <person name="Sperschneider J."/>
            <person name="Matny O."/>
            <person name="Nguyen-Phuc H."/>
            <person name="Mago R."/>
            <person name="Raley C."/>
            <person name="Miller M.E."/>
            <person name="Silverstein K.A.T."/>
            <person name="Henningsen E."/>
            <person name="Hirsch C.D."/>
            <person name="Visser B."/>
            <person name="Pretorius Z.A."/>
            <person name="Steffenson B.J."/>
            <person name="Schwessinger B."/>
            <person name="Dodds P.N."/>
            <person name="Figueroa M."/>
        </authorList>
    </citation>
    <scope>NUCLEOTIDE SEQUENCE [LARGE SCALE GENOMIC DNA]</scope>
    <source>
        <strain evidence="1 2">Ug99</strain>
    </source>
</reference>
<accession>A0A5B0Q917</accession>
<name>A0A5B0Q917_PUCGR</name>
<dbReference type="AlphaFoldDB" id="A0A5B0Q917"/>
<sequence>MANIRDLPKEIIALIITHLIRSPLRWVFESHRDAIAAKTAAQLRLVCRKWAAWLYEDHLYRTLRFKSASRSVAFIDYFRGRSQLLPRPRCQRLIIHGIWTEKPRSRDSRLDIITSPIMDSLIELFSDTIVTLDLRFVDFMNLPMQTIHCIQRAERLQNLHLRLVRSTYEELLVPNPDCFNSLVVGIKNLKSLFLALPLSLPRRFGFSSGIQYPAITHLHIDLAAQTPGVILSLAIALKSSLRVLSLHANRSYDTGLVLPLYETLRETLEGLAVTTESLLAPILDFKFPKLKAVTVQCLYNSVANLFSQDIFTHAPIQVVALNSRSACWSKLTFEQDPFTNLRNLQKMVFLATDGDYSPLPQFLAACEAHHIKCEYLDHSDVFLVMMRDHGCR</sequence>
<evidence type="ECO:0000313" key="2">
    <source>
        <dbReference type="Proteomes" id="UP000325313"/>
    </source>
</evidence>